<dbReference type="RefSeq" id="XP_041418272.1">
    <property type="nucleotide sequence ID" value="XM_041562338.1"/>
</dbReference>
<evidence type="ECO:0000313" key="7">
    <source>
        <dbReference type="RefSeq" id="XP_041418266.1"/>
    </source>
</evidence>
<dbReference type="GO" id="GO:0005737">
    <property type="term" value="C:cytoplasm"/>
    <property type="evidence" value="ECO:0000318"/>
    <property type="project" value="GO_Central"/>
</dbReference>
<dbReference type="GO" id="GO:0008284">
    <property type="term" value="P:positive regulation of cell population proliferation"/>
    <property type="evidence" value="ECO:0000318"/>
    <property type="project" value="GO_Central"/>
</dbReference>
<dbReference type="Gene3D" id="2.80.10.50">
    <property type="match status" value="1"/>
</dbReference>
<keyword evidence="3" id="KW-1185">Reference proteome</keyword>
<gene>
    <name evidence="4 5 6 7 8 9" type="primary">fgf22.L</name>
</gene>
<dbReference type="RefSeq" id="XP_041418263.1">
    <property type="nucleotide sequence ID" value="XM_041562329.1"/>
</dbReference>
<evidence type="ECO:0000313" key="6">
    <source>
        <dbReference type="RefSeq" id="XP_041418263.1"/>
    </source>
</evidence>
<dbReference type="PRINTS" id="PR00263">
    <property type="entry name" value="HBGFFGF"/>
</dbReference>
<evidence type="ECO:0000256" key="1">
    <source>
        <dbReference type="ARBA" id="ARBA00007936"/>
    </source>
</evidence>
<dbReference type="GO" id="GO:0043410">
    <property type="term" value="P:positive regulation of MAPK cascade"/>
    <property type="evidence" value="ECO:0000318"/>
    <property type="project" value="GO_Central"/>
</dbReference>
<dbReference type="SUPFAM" id="SSF50353">
    <property type="entry name" value="Cytokine"/>
    <property type="match status" value="1"/>
</dbReference>
<dbReference type="Xenbase" id="XB-GENE-17339564">
    <property type="gene designation" value="fgf22.L"/>
</dbReference>
<dbReference type="CTD" id="108713205"/>
<sequence>MCLPPLYTTPSFFLVFYTLLLLGASSSRAEVLPKRFARSYIHLEGDVRWRRLYSAMHYFLTIDPSGKVRGTRSYCTNSIFQVYSINVGVVAIHSAGSGLYLAMDRRGNVYGEEDYGPNCRFRERIEENGYNSYSSERWSHQRHPMYVAMRRNGWVKMGRRTRHTHRSAHFLPFPI</sequence>
<name>A0A1L8HXE5_XENLA</name>
<dbReference type="GO" id="GO:0022008">
    <property type="term" value="P:neurogenesis"/>
    <property type="evidence" value="ECO:0000318"/>
    <property type="project" value="GO_Central"/>
</dbReference>
<feature type="chain" id="PRO_5044514319" description="Fibroblast growth factor" evidence="2">
    <location>
        <begin position="30"/>
        <end position="175"/>
    </location>
</feature>
<accession>A0A1L8HXE5</accession>
<dbReference type="STRING" id="8355.A0A1L8HXE5"/>
<keyword evidence="2" id="KW-0732">Signal</keyword>
<dbReference type="GO" id="GO:0008543">
    <property type="term" value="P:fibroblast growth factor receptor signaling pathway"/>
    <property type="evidence" value="ECO:0000318"/>
    <property type="project" value="GO_Central"/>
</dbReference>
<dbReference type="GeneID" id="108713205"/>
<evidence type="ECO:0000313" key="9">
    <source>
        <dbReference type="Xenbase" id="XB-GENE-17339564"/>
    </source>
</evidence>
<dbReference type="Pfam" id="PF00167">
    <property type="entry name" value="FGF"/>
    <property type="match status" value="1"/>
</dbReference>
<proteinExistence type="inferred from homology"/>
<protein>
    <recommendedName>
        <fullName evidence="2">Fibroblast growth factor</fullName>
        <shortName evidence="2">FGF</shortName>
    </recommendedName>
</protein>
<evidence type="ECO:0000313" key="8">
    <source>
        <dbReference type="RefSeq" id="XP_041418272.1"/>
    </source>
</evidence>
<dbReference type="AGR" id="Xenbase:XB-GENE-17339564"/>
<dbReference type="GO" id="GO:0005104">
    <property type="term" value="F:fibroblast growth factor receptor binding"/>
    <property type="evidence" value="ECO:0000318"/>
    <property type="project" value="GO_Central"/>
</dbReference>
<dbReference type="PaxDb" id="8355-A0A1L8HXE5"/>
<dbReference type="GO" id="GO:0030334">
    <property type="term" value="P:regulation of cell migration"/>
    <property type="evidence" value="ECO:0000318"/>
    <property type="project" value="GO_Central"/>
</dbReference>
<dbReference type="OrthoDB" id="10008525at2759"/>
<dbReference type="PANTHER" id="PTHR11486">
    <property type="entry name" value="FIBROBLAST GROWTH FACTOR"/>
    <property type="match status" value="1"/>
</dbReference>
<dbReference type="InterPro" id="IPR002209">
    <property type="entry name" value="Fibroblast_GF_fam"/>
</dbReference>
<feature type="signal peptide" evidence="2">
    <location>
        <begin position="1"/>
        <end position="29"/>
    </location>
</feature>
<dbReference type="GO" id="GO:0008083">
    <property type="term" value="F:growth factor activity"/>
    <property type="evidence" value="ECO:0000318"/>
    <property type="project" value="GO_Central"/>
</dbReference>
<dbReference type="Proteomes" id="UP000186698">
    <property type="component" value="Chromosome 1L"/>
</dbReference>
<dbReference type="RefSeq" id="XP_041418266.1">
    <property type="nucleotide sequence ID" value="XM_041562332.1"/>
</dbReference>
<dbReference type="PRINTS" id="PR00262">
    <property type="entry name" value="IL1HBGF"/>
</dbReference>
<dbReference type="RefSeq" id="XP_041418260.1">
    <property type="nucleotide sequence ID" value="XM_041562326.1"/>
</dbReference>
<evidence type="ECO:0000256" key="2">
    <source>
        <dbReference type="RuleBase" id="RU049442"/>
    </source>
</evidence>
<dbReference type="KEGG" id="xla:108713205"/>
<reference evidence="4" key="1">
    <citation type="submission" date="2022-04" db="UniProtKB">
        <authorList>
            <consortium name="RefSeq"/>
        </authorList>
    </citation>
    <scope>IDENTIFICATION</scope>
    <source>
        <strain evidence="4 5">J_2021</strain>
        <tissue evidence="4 5">Erythrocytes</tissue>
    </source>
</reference>
<comment type="similarity">
    <text evidence="1 2">Belongs to the heparin-binding growth factors family.</text>
</comment>
<evidence type="ECO:0000313" key="4">
    <source>
        <dbReference type="RefSeq" id="XP_018111554.1"/>
    </source>
</evidence>
<dbReference type="AlphaFoldDB" id="A0A1L8HXE5"/>
<dbReference type="SMART" id="SM00442">
    <property type="entry name" value="FGF"/>
    <property type="match status" value="1"/>
</dbReference>
<dbReference type="RefSeq" id="XP_018111554.1">
    <property type="nucleotide sequence ID" value="XM_018256065.2"/>
</dbReference>
<dbReference type="OMA" id="HCPNSIV"/>
<dbReference type="InterPro" id="IPR008996">
    <property type="entry name" value="IL1/FGF"/>
</dbReference>
<evidence type="ECO:0000313" key="3">
    <source>
        <dbReference type="Proteomes" id="UP000186698"/>
    </source>
</evidence>
<evidence type="ECO:0000313" key="5">
    <source>
        <dbReference type="RefSeq" id="XP_041418260.1"/>
    </source>
</evidence>
<dbReference type="Bgee" id="108713205">
    <property type="expression patterns" value="Expressed in brain and 6 other cell types or tissues"/>
</dbReference>
<organism evidence="4">
    <name type="scientific">Xenopus laevis</name>
    <name type="common">African clawed frog</name>
    <dbReference type="NCBI Taxonomy" id="8355"/>
    <lineage>
        <taxon>Eukaryota</taxon>
        <taxon>Metazoa</taxon>
        <taxon>Chordata</taxon>
        <taxon>Craniata</taxon>
        <taxon>Vertebrata</taxon>
        <taxon>Euteleostomi</taxon>
        <taxon>Amphibia</taxon>
        <taxon>Batrachia</taxon>
        <taxon>Anura</taxon>
        <taxon>Pipoidea</taxon>
        <taxon>Pipidae</taxon>
        <taxon>Xenopodinae</taxon>
        <taxon>Xenopus</taxon>
        <taxon>Xenopus</taxon>
    </lineage>
</organism>